<organism evidence="3 4">
    <name type="scientific">Accumulibacter regalis</name>
    <dbReference type="NCBI Taxonomy" id="522306"/>
    <lineage>
        <taxon>Bacteria</taxon>
        <taxon>Pseudomonadati</taxon>
        <taxon>Pseudomonadota</taxon>
        <taxon>Betaproteobacteria</taxon>
        <taxon>Candidatus Accumulibacter</taxon>
    </lineage>
</organism>
<dbReference type="EC" id="2.4.1.291" evidence="3"/>
<proteinExistence type="predicted"/>
<dbReference type="InterPro" id="IPR028098">
    <property type="entry name" value="Glyco_trans_4-like_N"/>
</dbReference>
<dbReference type="Pfam" id="PF00534">
    <property type="entry name" value="Glycos_transf_1"/>
    <property type="match status" value="1"/>
</dbReference>
<sequence>MSAESRRVLQLCHSYGAPFTDVACQWARLFAGQGWTMTTVYLTGEPDSEVVRNSGGDEVLFLGFDSRQVRGLKLAAIWKLRKLQQTHAFSLAIAHRFKPIYACCLALDIPVIGVHHAFGDYQRLGRRLLARAFAKRLALLGVSNAVRDDIRACLPRWPAGRIQTQYNHVELAALQARQLPRNEARRALDLPPDAYVFGNVGRLHPDKDQATLIRAFARLPPAGALLAIAGRGRLDESLQALAAELGVADRVRFLGQVPAMDRYFRAFDSFVLSSDHEPFGMVLLEAMAAGIAVLSTDCGGAREVVAASEWRFALGDVESLCKCMLAVRALHEPARTELVAAQLAHLEAHFSLAAARRQFWAQPCLHSGSECHSGV</sequence>
<keyword evidence="3" id="KW-0808">Transferase</keyword>
<protein>
    <submittedName>
        <fullName evidence="3">N-acetylgalactosamine-N, N'-diacetylbacillosaminyl-diphospho-undecaprenol 4-alpha-N-acetylgalactosaminyltransferase</fullName>
        <ecNumber evidence="3">2.4.1.291</ecNumber>
    </submittedName>
</protein>
<gene>
    <name evidence="3" type="primary">pglJ</name>
    <name evidence="3" type="ORF">AW11_01920</name>
</gene>
<dbReference type="EMBL" id="JEMY01000024">
    <property type="protein sequence ID" value="EXI88817.1"/>
    <property type="molecule type" value="Genomic_DNA"/>
</dbReference>
<evidence type="ECO:0000259" key="1">
    <source>
        <dbReference type="Pfam" id="PF00534"/>
    </source>
</evidence>
<evidence type="ECO:0000259" key="2">
    <source>
        <dbReference type="Pfam" id="PF13439"/>
    </source>
</evidence>
<dbReference type="eggNOG" id="COG0438">
    <property type="taxonomic scope" value="Bacteria"/>
</dbReference>
<dbReference type="SUPFAM" id="SSF53756">
    <property type="entry name" value="UDP-Glycosyltransferase/glycogen phosphorylase"/>
    <property type="match status" value="1"/>
</dbReference>
<dbReference type="AlphaFoldDB" id="A0A011QHL6"/>
<evidence type="ECO:0000313" key="3">
    <source>
        <dbReference type="EMBL" id="EXI88817.1"/>
    </source>
</evidence>
<dbReference type="Gene3D" id="3.40.50.2000">
    <property type="entry name" value="Glycogen Phosphorylase B"/>
    <property type="match status" value="2"/>
</dbReference>
<reference evidence="3" key="1">
    <citation type="submission" date="2014-02" db="EMBL/GenBank/DDBJ databases">
        <title>Expanding our view of genomic diversity in Candidatus Accumulibacter clades.</title>
        <authorList>
            <person name="Skennerton C.T."/>
            <person name="Barr J.J."/>
            <person name="Slater F.R."/>
            <person name="Bond P.L."/>
            <person name="Tyson G.W."/>
        </authorList>
    </citation>
    <scope>NUCLEOTIDE SEQUENCE [LARGE SCALE GENOMIC DNA]</scope>
</reference>
<dbReference type="CDD" id="cd03811">
    <property type="entry name" value="GT4_GT28_WabH-like"/>
    <property type="match status" value="1"/>
</dbReference>
<dbReference type="PANTHER" id="PTHR12526:SF637">
    <property type="entry name" value="GLYCOSYLTRANSFERASE EPSF-RELATED"/>
    <property type="match status" value="1"/>
</dbReference>
<dbReference type="PATRIC" id="fig|1454004.3.peg.1984"/>
<feature type="domain" description="Glycosyltransferase subfamily 4-like N-terminal" evidence="2">
    <location>
        <begin position="24"/>
        <end position="171"/>
    </location>
</feature>
<feature type="domain" description="Glycosyl transferase family 1" evidence="1">
    <location>
        <begin position="181"/>
        <end position="309"/>
    </location>
</feature>
<keyword evidence="4" id="KW-1185">Reference proteome</keyword>
<name>A0A011QHL6_ACCRE</name>
<dbReference type="STRING" id="1454004.AW11_01920"/>
<dbReference type="PANTHER" id="PTHR12526">
    <property type="entry name" value="GLYCOSYLTRANSFERASE"/>
    <property type="match status" value="1"/>
</dbReference>
<dbReference type="GO" id="GO:0016757">
    <property type="term" value="F:glycosyltransferase activity"/>
    <property type="evidence" value="ECO:0007669"/>
    <property type="project" value="UniProtKB-KW"/>
</dbReference>
<accession>A0A011QHL6</accession>
<dbReference type="InterPro" id="IPR001296">
    <property type="entry name" value="Glyco_trans_1"/>
</dbReference>
<keyword evidence="3" id="KW-0328">Glycosyltransferase</keyword>
<dbReference type="Pfam" id="PF13439">
    <property type="entry name" value="Glyco_transf_4"/>
    <property type="match status" value="1"/>
</dbReference>
<evidence type="ECO:0000313" key="4">
    <source>
        <dbReference type="Proteomes" id="UP000022141"/>
    </source>
</evidence>
<dbReference type="Proteomes" id="UP000022141">
    <property type="component" value="Unassembled WGS sequence"/>
</dbReference>
<comment type="caution">
    <text evidence="3">The sequence shown here is derived from an EMBL/GenBank/DDBJ whole genome shotgun (WGS) entry which is preliminary data.</text>
</comment>